<evidence type="ECO:0000256" key="12">
    <source>
        <dbReference type="PIRSR" id="PIRSR005461-1"/>
    </source>
</evidence>
<dbReference type="Gene3D" id="3.40.50.150">
    <property type="entry name" value="Vaccinia Virus protein VP39"/>
    <property type="match status" value="1"/>
</dbReference>
<evidence type="ECO:0000256" key="6">
    <source>
        <dbReference type="ARBA" id="ARBA00038861"/>
    </source>
</evidence>
<dbReference type="RefSeq" id="WP_035553534.1">
    <property type="nucleotide sequence ID" value="NZ_AWFH01000045.1"/>
</dbReference>
<evidence type="ECO:0000256" key="13">
    <source>
        <dbReference type="SAM" id="MobiDB-lite"/>
    </source>
</evidence>
<keyword evidence="2 11" id="KW-0489">Methyltransferase</keyword>
<feature type="domain" description="Ribosomal RNA methyltransferase FtsJ" evidence="14">
    <location>
        <begin position="60"/>
        <end position="233"/>
    </location>
</feature>
<dbReference type="EC" id="2.1.1.166" evidence="6 11"/>
<feature type="active site" description="Proton acceptor" evidence="11 12">
    <location>
        <position position="190"/>
    </location>
</feature>
<dbReference type="PATRIC" id="fig|1280948.3.peg.2595"/>
<keyword evidence="3 11" id="KW-0808">Transferase</keyword>
<evidence type="ECO:0000256" key="4">
    <source>
        <dbReference type="ARBA" id="ARBA00022691"/>
    </source>
</evidence>
<dbReference type="InterPro" id="IPR002877">
    <property type="entry name" value="RNA_MeTrfase_FtsJ_dom"/>
</dbReference>
<accession>A0A059DXS7</accession>
<evidence type="ECO:0000256" key="11">
    <source>
        <dbReference type="HAMAP-Rule" id="MF_01547"/>
    </source>
</evidence>
<evidence type="ECO:0000313" key="16">
    <source>
        <dbReference type="Proteomes" id="UP000024547"/>
    </source>
</evidence>
<comment type="subcellular location">
    <subcellularLocation>
        <location evidence="11">Cytoplasm</location>
    </subcellularLocation>
</comment>
<evidence type="ECO:0000259" key="14">
    <source>
        <dbReference type="Pfam" id="PF01728"/>
    </source>
</evidence>
<evidence type="ECO:0000256" key="2">
    <source>
        <dbReference type="ARBA" id="ARBA00022603"/>
    </source>
</evidence>
<feature type="binding site" evidence="11">
    <location>
        <position position="94"/>
    </location>
    <ligand>
        <name>S-adenosyl-L-methionine</name>
        <dbReference type="ChEBI" id="CHEBI:59789"/>
    </ligand>
</feature>
<dbReference type="eggNOG" id="COG0293">
    <property type="taxonomic scope" value="Bacteria"/>
</dbReference>
<proteinExistence type="inferred from homology"/>
<keyword evidence="1 11" id="KW-0698">rRNA processing</keyword>
<feature type="binding site" evidence="11">
    <location>
        <position position="150"/>
    </location>
    <ligand>
        <name>S-adenosyl-L-methionine</name>
        <dbReference type="ChEBI" id="CHEBI:59789"/>
    </ligand>
</feature>
<comment type="catalytic activity">
    <reaction evidence="10 11">
        <text>uridine(2552) in 23S rRNA + S-adenosyl-L-methionine = 2'-O-methyluridine(2552) in 23S rRNA + S-adenosyl-L-homocysteine + H(+)</text>
        <dbReference type="Rhea" id="RHEA:42720"/>
        <dbReference type="Rhea" id="RHEA-COMP:10202"/>
        <dbReference type="Rhea" id="RHEA-COMP:10203"/>
        <dbReference type="ChEBI" id="CHEBI:15378"/>
        <dbReference type="ChEBI" id="CHEBI:57856"/>
        <dbReference type="ChEBI" id="CHEBI:59789"/>
        <dbReference type="ChEBI" id="CHEBI:65315"/>
        <dbReference type="ChEBI" id="CHEBI:74478"/>
        <dbReference type="EC" id="2.1.1.166"/>
    </reaction>
</comment>
<evidence type="ECO:0000256" key="3">
    <source>
        <dbReference type="ARBA" id="ARBA00022679"/>
    </source>
</evidence>
<keyword evidence="16" id="KW-1185">Reference proteome</keyword>
<dbReference type="GO" id="GO:0005737">
    <property type="term" value="C:cytoplasm"/>
    <property type="evidence" value="ECO:0007669"/>
    <property type="project" value="UniProtKB-SubCell"/>
</dbReference>
<evidence type="ECO:0000256" key="1">
    <source>
        <dbReference type="ARBA" id="ARBA00022552"/>
    </source>
</evidence>
<dbReference type="Proteomes" id="UP000024547">
    <property type="component" value="Unassembled WGS sequence"/>
</dbReference>
<evidence type="ECO:0000256" key="9">
    <source>
        <dbReference type="ARBA" id="ARBA00042745"/>
    </source>
</evidence>
<feature type="binding site" evidence="11">
    <location>
        <position position="92"/>
    </location>
    <ligand>
        <name>S-adenosyl-L-methionine</name>
        <dbReference type="ChEBI" id="CHEBI:59789"/>
    </ligand>
</feature>
<dbReference type="InterPro" id="IPR015507">
    <property type="entry name" value="rRNA-MeTfrase_E"/>
</dbReference>
<keyword evidence="11" id="KW-0963">Cytoplasm</keyword>
<dbReference type="STRING" id="1280948.HY36_07405"/>
<sequence length="236" mass="25840">MSDDGKRRWKGPGKESKNTSGRQMSERKVIAHRAKNESSKRWIERQLQDPYVRKAKDEGYRARAAYKLLEIDEKMDLLRKGQRVVDLGCAPGGWMQVAVKKGALEVVGIDLLPVEPMEGAHIIEGDVTNPEDVEAMLEGLSGAPDLVLSDMAANTTGHKQTDHLRTVALVEMAVAFAVEHLAPGGSFCSKVFQGGATKEVLETLKAHFKTVKHIKPPSSRAGSPEIFVVAKGFKGR</sequence>
<feature type="binding site" evidence="11">
    <location>
        <position position="126"/>
    </location>
    <ligand>
        <name>S-adenosyl-L-methionine</name>
        <dbReference type="ChEBI" id="CHEBI:59789"/>
    </ligand>
</feature>
<evidence type="ECO:0000313" key="15">
    <source>
        <dbReference type="EMBL" id="KCZ59098.1"/>
    </source>
</evidence>
<dbReference type="InterPro" id="IPR050082">
    <property type="entry name" value="RNA_methyltr_RlmE"/>
</dbReference>
<evidence type="ECO:0000256" key="10">
    <source>
        <dbReference type="ARBA" id="ARBA00048970"/>
    </source>
</evidence>
<dbReference type="InterPro" id="IPR029063">
    <property type="entry name" value="SAM-dependent_MTases_sf"/>
</dbReference>
<feature type="compositionally biased region" description="Basic and acidic residues" evidence="13">
    <location>
        <begin position="24"/>
        <end position="42"/>
    </location>
</feature>
<comment type="caution">
    <text evidence="15">The sequence shown here is derived from an EMBL/GenBank/DDBJ whole genome shotgun (WGS) entry which is preliminary data.</text>
</comment>
<feature type="region of interest" description="Disordered" evidence="13">
    <location>
        <begin position="1"/>
        <end position="42"/>
    </location>
</feature>
<dbReference type="SUPFAM" id="SSF53335">
    <property type="entry name" value="S-adenosyl-L-methionine-dependent methyltransferases"/>
    <property type="match status" value="1"/>
</dbReference>
<feature type="binding site" evidence="11">
    <location>
        <position position="110"/>
    </location>
    <ligand>
        <name>S-adenosyl-L-methionine</name>
        <dbReference type="ChEBI" id="CHEBI:59789"/>
    </ligand>
</feature>
<dbReference type="Pfam" id="PF01728">
    <property type="entry name" value="FtsJ"/>
    <property type="match status" value="1"/>
</dbReference>
<organism evidence="15 16">
    <name type="scientific">Hyphomonas atlantica</name>
    <dbReference type="NCBI Taxonomy" id="1280948"/>
    <lineage>
        <taxon>Bacteria</taxon>
        <taxon>Pseudomonadati</taxon>
        <taxon>Pseudomonadota</taxon>
        <taxon>Alphaproteobacteria</taxon>
        <taxon>Hyphomonadales</taxon>
        <taxon>Hyphomonadaceae</taxon>
        <taxon>Hyphomonas</taxon>
    </lineage>
</organism>
<gene>
    <name evidence="11" type="primary">rlmE</name>
    <name evidence="11" type="synonym">ftsJ</name>
    <name evidence="11" type="synonym">rrmJ</name>
    <name evidence="15" type="ORF">HY36_07405</name>
</gene>
<feature type="compositionally biased region" description="Basic and acidic residues" evidence="13">
    <location>
        <begin position="1"/>
        <end position="17"/>
    </location>
</feature>
<dbReference type="GO" id="GO:0008650">
    <property type="term" value="F:rRNA (uridine-2'-O-)-methyltransferase activity"/>
    <property type="evidence" value="ECO:0007669"/>
    <property type="project" value="UniProtKB-UniRule"/>
</dbReference>
<dbReference type="PANTHER" id="PTHR10920">
    <property type="entry name" value="RIBOSOMAL RNA METHYLTRANSFERASE"/>
    <property type="match status" value="1"/>
</dbReference>
<dbReference type="HAMAP" id="MF_01547">
    <property type="entry name" value="RNA_methyltr_E"/>
    <property type="match status" value="1"/>
</dbReference>
<reference evidence="15 16" key="1">
    <citation type="journal article" date="2014" name="Antonie Van Leeuwenhoek">
        <title>Hyphomonas beringensis sp. nov. and Hyphomonas chukchiensis sp. nov., isolated from surface seawater of the Bering Sea and Chukchi Sea.</title>
        <authorList>
            <person name="Li C."/>
            <person name="Lai Q."/>
            <person name="Li G."/>
            <person name="Dong C."/>
            <person name="Wang J."/>
            <person name="Liao Y."/>
            <person name="Shao Z."/>
        </authorList>
    </citation>
    <scope>NUCLEOTIDE SEQUENCE [LARGE SCALE GENOMIC DNA]</scope>
    <source>
        <strain evidence="15 16">22II1-22F38</strain>
    </source>
</reference>
<dbReference type="OrthoDB" id="9790080at2"/>
<protein>
    <recommendedName>
        <fullName evidence="7 11">Ribosomal RNA large subunit methyltransferase E</fullName>
        <ecNumber evidence="6 11">2.1.1.166</ecNumber>
    </recommendedName>
    <alternativeName>
        <fullName evidence="9 11">23S rRNA Um2552 methyltransferase</fullName>
    </alternativeName>
    <alternativeName>
        <fullName evidence="8 11">rRNA (uridine-2'-O-)-methyltransferase</fullName>
    </alternativeName>
</protein>
<evidence type="ECO:0000256" key="8">
    <source>
        <dbReference type="ARBA" id="ARBA00041995"/>
    </source>
</evidence>
<evidence type="ECO:0000256" key="5">
    <source>
        <dbReference type="ARBA" id="ARBA00037569"/>
    </source>
</evidence>
<keyword evidence="4 11" id="KW-0949">S-adenosyl-L-methionine</keyword>
<evidence type="ECO:0000256" key="7">
    <source>
        <dbReference type="ARBA" id="ARBA00041129"/>
    </source>
</evidence>
<dbReference type="EMBL" id="AWFH01000045">
    <property type="protein sequence ID" value="KCZ59098.1"/>
    <property type="molecule type" value="Genomic_DNA"/>
</dbReference>
<dbReference type="PANTHER" id="PTHR10920:SF18">
    <property type="entry name" value="RRNA METHYLTRANSFERASE 2, MITOCHONDRIAL"/>
    <property type="match status" value="1"/>
</dbReference>
<comment type="function">
    <text evidence="5 11">Specifically methylates the uridine in position 2552 of 23S rRNA at the 2'-O position of the ribose in the fully assembled 50S ribosomal subunit.</text>
</comment>
<dbReference type="AlphaFoldDB" id="A0A059DXS7"/>
<name>A0A059DXS7_9PROT</name>
<comment type="similarity">
    <text evidence="11">Belongs to the class I-like SAM-binding methyltransferase superfamily. RNA methyltransferase RlmE family.</text>
</comment>
<dbReference type="PIRSF" id="PIRSF005461">
    <property type="entry name" value="23S_rRNA_mtase"/>
    <property type="match status" value="1"/>
</dbReference>